<evidence type="ECO:0000256" key="1">
    <source>
        <dbReference type="SAM" id="Coils"/>
    </source>
</evidence>
<comment type="caution">
    <text evidence="2">The sequence shown here is derived from an EMBL/GenBank/DDBJ whole genome shotgun (WGS) entry which is preliminary data.</text>
</comment>
<keyword evidence="1" id="KW-0175">Coiled coil</keyword>
<evidence type="ECO:0000313" key="2">
    <source>
        <dbReference type="EMBL" id="EAS40737.1"/>
    </source>
</evidence>
<protein>
    <submittedName>
        <fullName evidence="2">Uncharacterized protein</fullName>
    </submittedName>
</protein>
<evidence type="ECO:0000313" key="3">
    <source>
        <dbReference type="Proteomes" id="UP000003789"/>
    </source>
</evidence>
<feature type="coiled-coil region" evidence="1">
    <location>
        <begin position="95"/>
        <end position="122"/>
    </location>
</feature>
<gene>
    <name evidence="2" type="ORF">P3TCK_08623</name>
</gene>
<dbReference type="RefSeq" id="WP_006229774.1">
    <property type="nucleotide sequence ID" value="NZ_CH724134.1"/>
</dbReference>
<dbReference type="OrthoDB" id="6705805at2"/>
<dbReference type="EMBL" id="AAPH01000048">
    <property type="protein sequence ID" value="EAS40737.1"/>
    <property type="molecule type" value="Genomic_DNA"/>
</dbReference>
<proteinExistence type="predicted"/>
<sequence length="170" mass="19244">MVAKKSASKPLRGKDLNDAIEVELKFMLDEGFESSPISKKAVHARITKKGYISSGLSVLSHKDRTDLIDHYINKQLDASCDDADINESFKAGRTVEGYKAARDKLKKENDVLKERLRINTEALVKIVHQIQMTNISVDNVLPEHLVAQLDESVPDYNSEFTPKFVQDEEW</sequence>
<name>Q1YWW5_9GAMM</name>
<dbReference type="AlphaFoldDB" id="Q1YWW5"/>
<reference evidence="2 3" key="1">
    <citation type="submission" date="2006-03" db="EMBL/GenBank/DDBJ databases">
        <authorList>
            <person name="Bartlett D.H."/>
            <person name="Valle G."/>
            <person name="Lauro F.M."/>
            <person name="Vezzi A."/>
            <person name="Simonato F."/>
            <person name="Eloe E."/>
            <person name="Vitulo N."/>
            <person name="Stratton T.K."/>
            <person name="D'angelo M."/>
            <person name="Ferriera S."/>
            <person name="Johnson J."/>
            <person name="Kravitz S."/>
            <person name="Beeson K."/>
            <person name="Sutton G."/>
            <person name="Rogers Y."/>
            <person name="Friedman R."/>
            <person name="Frazier M."/>
            <person name="Venter J.C."/>
        </authorList>
    </citation>
    <scope>NUCLEOTIDE SEQUENCE [LARGE SCALE GENOMIC DNA]</scope>
    <source>
        <strain evidence="2 3">3TCK</strain>
    </source>
</reference>
<dbReference type="HOGENOM" id="CLU_144788_0_0_6"/>
<accession>Q1YWW5</accession>
<dbReference type="Proteomes" id="UP000003789">
    <property type="component" value="Unassembled WGS sequence"/>
</dbReference>
<organism evidence="2 3">
    <name type="scientific">Photobacterium profundum 3TCK</name>
    <dbReference type="NCBI Taxonomy" id="314280"/>
    <lineage>
        <taxon>Bacteria</taxon>
        <taxon>Pseudomonadati</taxon>
        <taxon>Pseudomonadota</taxon>
        <taxon>Gammaproteobacteria</taxon>
        <taxon>Vibrionales</taxon>
        <taxon>Vibrionaceae</taxon>
        <taxon>Photobacterium</taxon>
    </lineage>
</organism>